<dbReference type="Pfam" id="PF01483">
    <property type="entry name" value="P_proprotein"/>
    <property type="match status" value="1"/>
</dbReference>
<accession>A0A930Y4N4</accession>
<feature type="domain" description="P/Homo B" evidence="3">
    <location>
        <begin position="1"/>
        <end position="67"/>
    </location>
</feature>
<evidence type="ECO:0000256" key="2">
    <source>
        <dbReference type="ARBA" id="ARBA00022801"/>
    </source>
</evidence>
<name>A0A930Y4N4_9PAST</name>
<organism evidence="4">
    <name type="scientific">Gallibacterium anatis</name>
    <dbReference type="NCBI Taxonomy" id="750"/>
    <lineage>
        <taxon>Bacteria</taxon>
        <taxon>Pseudomonadati</taxon>
        <taxon>Pseudomonadota</taxon>
        <taxon>Gammaproteobacteria</taxon>
        <taxon>Pasteurellales</taxon>
        <taxon>Pasteurellaceae</taxon>
        <taxon>Gallibacterium</taxon>
    </lineage>
</organism>
<sequence>MKQVSHKITEGDKTFNGSQTLKYTFNTALLRGESVVGEWKLQVFDTTTGETGTLHDWSLSFEGFANNANDTYVYTDEYKYLSKNRYTLQDTDGGFDVVNVAAMNGNMLVDLHAGIADLNGNILLIKDSQIEG</sequence>
<dbReference type="SUPFAM" id="SSF49785">
    <property type="entry name" value="Galactose-binding domain-like"/>
    <property type="match status" value="1"/>
</dbReference>
<dbReference type="EMBL" id="JADION010000001">
    <property type="protein sequence ID" value="MBF4102140.1"/>
    <property type="molecule type" value="Genomic_DNA"/>
</dbReference>
<evidence type="ECO:0000256" key="1">
    <source>
        <dbReference type="ARBA" id="ARBA00022670"/>
    </source>
</evidence>
<proteinExistence type="predicted"/>
<reference evidence="4" key="1">
    <citation type="submission" date="2020-11" db="EMBL/GenBank/DDBJ databases">
        <title>Gallibacterium anatis 1637, full genome, WGS.</title>
        <authorList>
            <person name="Laishevtcev A.I."/>
            <person name="Yakimova E.A."/>
            <person name="Petkovich D."/>
            <person name="Stepanova T.V."/>
            <person name="Kalendr R.S."/>
            <person name="Rubalsky E.O."/>
            <person name="Zulkarneev E.R."/>
            <person name="Aleshkin A.V."/>
        </authorList>
    </citation>
    <scope>NUCLEOTIDE SEQUENCE</scope>
    <source>
        <strain evidence="4">1637</strain>
    </source>
</reference>
<keyword evidence="1" id="KW-0645">Protease</keyword>
<dbReference type="InterPro" id="IPR002884">
    <property type="entry name" value="P_dom"/>
</dbReference>
<dbReference type="Gene3D" id="2.60.120.260">
    <property type="entry name" value="Galactose-binding domain-like"/>
    <property type="match status" value="1"/>
</dbReference>
<dbReference type="PROSITE" id="PS51829">
    <property type="entry name" value="P_HOMO_B"/>
    <property type="match status" value="1"/>
</dbReference>
<dbReference type="GO" id="GO:0006508">
    <property type="term" value="P:proteolysis"/>
    <property type="evidence" value="ECO:0007669"/>
    <property type="project" value="UniProtKB-KW"/>
</dbReference>
<comment type="caution">
    <text evidence="4">The sequence shown here is derived from an EMBL/GenBank/DDBJ whole genome shotgun (WGS) entry which is preliminary data.</text>
</comment>
<dbReference type="AlphaFoldDB" id="A0A930Y4N4"/>
<dbReference type="GO" id="GO:0004252">
    <property type="term" value="F:serine-type endopeptidase activity"/>
    <property type="evidence" value="ECO:0007669"/>
    <property type="project" value="InterPro"/>
</dbReference>
<dbReference type="InterPro" id="IPR008979">
    <property type="entry name" value="Galactose-bd-like_sf"/>
</dbReference>
<evidence type="ECO:0000259" key="3">
    <source>
        <dbReference type="PROSITE" id="PS51829"/>
    </source>
</evidence>
<evidence type="ECO:0000313" key="4">
    <source>
        <dbReference type="EMBL" id="MBF4102140.1"/>
    </source>
</evidence>
<protein>
    <submittedName>
        <fullName evidence="4">Proprotein convertase P-domain-containing protein</fullName>
    </submittedName>
</protein>
<keyword evidence="2" id="KW-0378">Hydrolase</keyword>
<gene>
    <name evidence="4" type="ORF">INT80_00655</name>
</gene>